<dbReference type="NCBIfam" id="TIGR01178">
    <property type="entry name" value="ade"/>
    <property type="match status" value="1"/>
</dbReference>
<evidence type="ECO:0000259" key="7">
    <source>
        <dbReference type="Pfam" id="PF01979"/>
    </source>
</evidence>
<dbReference type="AlphaFoldDB" id="A0A6A8MCI6"/>
<name>A0A6A8MCI6_9FIRM</name>
<dbReference type="InterPro" id="IPR006680">
    <property type="entry name" value="Amidohydro-rel"/>
</dbReference>
<evidence type="ECO:0000256" key="6">
    <source>
        <dbReference type="HAMAP-Rule" id="MF_01518"/>
    </source>
</evidence>
<organism evidence="9">
    <name type="scientific">Baileyella intestinalis</name>
    <dbReference type="NCBI Taxonomy" id="2606709"/>
    <lineage>
        <taxon>Bacteria</taxon>
        <taxon>Bacillati</taxon>
        <taxon>Bacillota</taxon>
        <taxon>Clostridia</taxon>
        <taxon>Peptostreptococcales</taxon>
        <taxon>Anaerovoracaceae</taxon>
        <taxon>Baileyella</taxon>
    </lineage>
</organism>
<dbReference type="PANTHER" id="PTHR11113">
    <property type="entry name" value="N-ACETYLGLUCOSAMINE-6-PHOSPHATE DEACETYLASE"/>
    <property type="match status" value="1"/>
</dbReference>
<dbReference type="PANTHER" id="PTHR11113:SF2">
    <property type="entry name" value="ADENINE DEAMINASE"/>
    <property type="match status" value="1"/>
</dbReference>
<dbReference type="Pfam" id="PF13382">
    <property type="entry name" value="Adenine_deam_C"/>
    <property type="match status" value="1"/>
</dbReference>
<dbReference type="EC" id="3.5.4.2" evidence="2 6"/>
<gene>
    <name evidence="6 9" type="primary">ade</name>
    <name evidence="9" type="ORF">FYJ66_06605</name>
</gene>
<evidence type="ECO:0000256" key="4">
    <source>
        <dbReference type="ARBA" id="ARBA00023211"/>
    </source>
</evidence>
<keyword evidence="3 6" id="KW-0378">Hydrolase</keyword>
<dbReference type="Gene3D" id="3.20.20.140">
    <property type="entry name" value="Metal-dependent hydrolases"/>
    <property type="match status" value="1"/>
</dbReference>
<dbReference type="InterPro" id="IPR032466">
    <property type="entry name" value="Metal_Hydrolase"/>
</dbReference>
<reference evidence="9" key="1">
    <citation type="submission" date="2019-09" db="EMBL/GenBank/DDBJ databases">
        <title>In-depth cultivation of the pig gut microbiome towards novel bacterial diversity and tailored functional studies.</title>
        <authorList>
            <person name="Wylensek D."/>
            <person name="Hitch T.C.A."/>
            <person name="Clavel T."/>
        </authorList>
    </citation>
    <scope>NUCLEOTIDE SEQUENCE</scope>
    <source>
        <strain evidence="9">RF-744-FAT-WT-3</strain>
    </source>
</reference>
<dbReference type="InterPro" id="IPR026912">
    <property type="entry name" value="Adenine_deam_C"/>
</dbReference>
<dbReference type="Gene3D" id="2.30.40.10">
    <property type="entry name" value="Urease, subunit C, domain 1"/>
    <property type="match status" value="1"/>
</dbReference>
<protein>
    <recommendedName>
        <fullName evidence="2 6">Adenine deaminase</fullName>
        <shortName evidence="6">Adenase</shortName>
        <shortName evidence="6">Adenine aminase</shortName>
        <ecNumber evidence="2 6">3.5.4.2</ecNumber>
    </recommendedName>
</protein>
<evidence type="ECO:0000256" key="2">
    <source>
        <dbReference type="ARBA" id="ARBA00012782"/>
    </source>
</evidence>
<dbReference type="HAMAP" id="MF_01518">
    <property type="entry name" value="Adenine_deamin"/>
    <property type="match status" value="1"/>
</dbReference>
<evidence type="ECO:0000256" key="5">
    <source>
        <dbReference type="ARBA" id="ARBA00047720"/>
    </source>
</evidence>
<dbReference type="SUPFAM" id="SSF51556">
    <property type="entry name" value="Metallo-dependent hydrolases"/>
    <property type="match status" value="1"/>
</dbReference>
<dbReference type="InterPro" id="IPR006679">
    <property type="entry name" value="Adenine_deam"/>
</dbReference>
<accession>A0A6A8MCI6</accession>
<comment type="similarity">
    <text evidence="1 6">Belongs to the metallo-dependent hydrolases superfamily. Adenine deaminase family.</text>
</comment>
<dbReference type="GO" id="GO:0000034">
    <property type="term" value="F:adenine deaminase activity"/>
    <property type="evidence" value="ECO:0007669"/>
    <property type="project" value="UniProtKB-UniRule"/>
</dbReference>
<dbReference type="EMBL" id="VUNB01000005">
    <property type="protein sequence ID" value="MST69257.1"/>
    <property type="molecule type" value="Genomic_DNA"/>
</dbReference>
<dbReference type="InterPro" id="IPR011059">
    <property type="entry name" value="Metal-dep_hydrolase_composite"/>
</dbReference>
<comment type="caution">
    <text evidence="9">The sequence shown here is derived from an EMBL/GenBank/DDBJ whole genome shotgun (WGS) entry which is preliminary data.</text>
</comment>
<feature type="domain" description="Adenine deaminase C-terminal" evidence="8">
    <location>
        <begin position="408"/>
        <end position="559"/>
    </location>
</feature>
<dbReference type="Pfam" id="PF01979">
    <property type="entry name" value="Amidohydro_1"/>
    <property type="match status" value="1"/>
</dbReference>
<evidence type="ECO:0000256" key="3">
    <source>
        <dbReference type="ARBA" id="ARBA00022801"/>
    </source>
</evidence>
<sequence>MKKQRIIAAASGRMPADLVLKNATFVNVFSNRLQKADIAVCDGIIAGFGDYEGVREVDMTGKVVCPGLLDGHIHLESSLVAPVEFVKAVIPHGTTTVITDPHEIANVMGTEGIDYMLQATKGLPVDVRFMLPSCVPSTPLDESGAVLSYQDITEYYENPRVLGLAEMMDFYGVIHGEDQCILKILDAQAHHRKIDGHGPGLSNKELNAYISAGVYTDHECSTLEEAIEKLERGQMIMIREGTAAHNLDALIPLLKTQEYGDRCILCCDDKHPSDLLHNGHIDHIIKRAVKEGADPIIALKAGSLNTAKHFRLNDRGAIAPGYLADFMVVDNLADFNVSQVYKEGELVYNEGRLSQIEIPFIEANLNEKAHDTFRNGAFRPEDFQEDRQRAVIGTVDGEIITTNQGFSDHIDLEKDILKVAVIERHHGTGHIGIGYLKGYGLRSGAVATSFAHDSHNIIAVGTSEQDIAAAVNRLTENHGGIVVERGGRIEAEVMLNIAGLMADEPLPVVNEKLEKAKEKALAAGVNPGIDPFMTLSFLSLPVIPELRLTTRGVFDVSQQKYI</sequence>
<dbReference type="SUPFAM" id="SSF51338">
    <property type="entry name" value="Composite domain of metallo-dependent hydrolases"/>
    <property type="match status" value="1"/>
</dbReference>
<feature type="domain" description="Amidohydrolase-related" evidence="7">
    <location>
        <begin position="63"/>
        <end position="347"/>
    </location>
</feature>
<comment type="cofactor">
    <cofactor evidence="6">
        <name>Mn(2+)</name>
        <dbReference type="ChEBI" id="CHEBI:29035"/>
    </cofactor>
</comment>
<comment type="catalytic activity">
    <reaction evidence="5 6">
        <text>adenine + H2O + H(+) = hypoxanthine + NH4(+)</text>
        <dbReference type="Rhea" id="RHEA:23688"/>
        <dbReference type="ChEBI" id="CHEBI:15377"/>
        <dbReference type="ChEBI" id="CHEBI:15378"/>
        <dbReference type="ChEBI" id="CHEBI:16708"/>
        <dbReference type="ChEBI" id="CHEBI:17368"/>
        <dbReference type="ChEBI" id="CHEBI:28938"/>
        <dbReference type="EC" id="3.5.4.2"/>
    </reaction>
</comment>
<keyword evidence="4 6" id="KW-0464">Manganese</keyword>
<evidence type="ECO:0000313" key="9">
    <source>
        <dbReference type="EMBL" id="MST69257.1"/>
    </source>
</evidence>
<dbReference type="CDD" id="cd01295">
    <property type="entry name" value="AdeC"/>
    <property type="match status" value="1"/>
</dbReference>
<evidence type="ECO:0000259" key="8">
    <source>
        <dbReference type="Pfam" id="PF13382"/>
    </source>
</evidence>
<dbReference type="GO" id="GO:0006146">
    <property type="term" value="P:adenine catabolic process"/>
    <property type="evidence" value="ECO:0007669"/>
    <property type="project" value="InterPro"/>
</dbReference>
<proteinExistence type="inferred from homology"/>
<evidence type="ECO:0000256" key="1">
    <source>
        <dbReference type="ARBA" id="ARBA00006773"/>
    </source>
</evidence>